<evidence type="ECO:0008006" key="3">
    <source>
        <dbReference type="Google" id="ProtNLM"/>
    </source>
</evidence>
<comment type="caution">
    <text evidence="1">The sequence shown here is derived from an EMBL/GenBank/DDBJ whole genome shotgun (WGS) entry which is preliminary data.</text>
</comment>
<dbReference type="PANTHER" id="PTHR37489">
    <property type="entry name" value="DUF3500 DOMAIN-CONTAINING PROTEIN"/>
    <property type="match status" value="1"/>
</dbReference>
<gene>
    <name evidence="1" type="ORF">BC343_10065</name>
</gene>
<accession>A0A1S9PBJ2</accession>
<dbReference type="EMBL" id="MBTF01000034">
    <property type="protein sequence ID" value="OOQ58353.1"/>
    <property type="molecule type" value="Genomic_DNA"/>
</dbReference>
<dbReference type="STRING" id="1792845.BC343_10065"/>
<dbReference type="Pfam" id="PF12006">
    <property type="entry name" value="DUF3500"/>
    <property type="match status" value="1"/>
</dbReference>
<reference evidence="1 2" key="1">
    <citation type="submission" date="2016-07" db="EMBL/GenBank/DDBJ databases">
        <title>Genomic analysis of zinc-resistant bacterium Mucilaginibacter pedocola TBZ30.</title>
        <authorList>
            <person name="Huang J."/>
            <person name="Tang J."/>
        </authorList>
    </citation>
    <scope>NUCLEOTIDE SEQUENCE [LARGE SCALE GENOMIC DNA]</scope>
    <source>
        <strain evidence="1 2">TBZ30</strain>
    </source>
</reference>
<sequence length="317" mass="33400">MVCAATTFISNLSTTQQASTVLTYNKTDAVKWSNLPCGSNCRVGIQLSTLSTTQLANAKAVVKQAMGTVTGTGYDQAMKILLADDVLGASRSGYSSGTYFISFLGTPTTTGTWQMQFGGHHLAVNVTVSAGVVTGASPFFIGVEPKSWIEGSITYAPLAANQSTMAAVLASLTSSQLASAKLSSTFSDVVLGPGSDGKFPTTKVGVSASTFSTEQKALVLAAIKQWVSNIDDETATSLLATYNSEMDNTYIAYSGSAGGTSGNAGTFLISNADYVRIDGPSVWIEFVCQSGVVYSTQIHYHSIYRDHKRDYGNNFTF</sequence>
<name>A0A1S9PBJ2_9SPHI</name>
<organism evidence="1 2">
    <name type="scientific">Mucilaginibacter pedocola</name>
    <dbReference type="NCBI Taxonomy" id="1792845"/>
    <lineage>
        <taxon>Bacteria</taxon>
        <taxon>Pseudomonadati</taxon>
        <taxon>Bacteroidota</taxon>
        <taxon>Sphingobacteriia</taxon>
        <taxon>Sphingobacteriales</taxon>
        <taxon>Sphingobacteriaceae</taxon>
        <taxon>Mucilaginibacter</taxon>
    </lineage>
</organism>
<evidence type="ECO:0000313" key="1">
    <source>
        <dbReference type="EMBL" id="OOQ58353.1"/>
    </source>
</evidence>
<dbReference type="PANTHER" id="PTHR37489:SF1">
    <property type="entry name" value="DUF3500 DOMAIN-CONTAINING PROTEIN"/>
    <property type="match status" value="1"/>
</dbReference>
<protein>
    <recommendedName>
        <fullName evidence="3">DUF3500 domain-containing protein</fullName>
    </recommendedName>
</protein>
<dbReference type="Proteomes" id="UP000189739">
    <property type="component" value="Unassembled WGS sequence"/>
</dbReference>
<evidence type="ECO:0000313" key="2">
    <source>
        <dbReference type="Proteomes" id="UP000189739"/>
    </source>
</evidence>
<dbReference type="InterPro" id="IPR021889">
    <property type="entry name" value="DUF3500"/>
</dbReference>
<proteinExistence type="predicted"/>
<dbReference type="AlphaFoldDB" id="A0A1S9PBJ2"/>
<keyword evidence="2" id="KW-1185">Reference proteome</keyword>